<dbReference type="GO" id="GO:0003677">
    <property type="term" value="F:DNA binding"/>
    <property type="evidence" value="ECO:0007669"/>
    <property type="project" value="InterPro"/>
</dbReference>
<evidence type="ECO:0000256" key="1">
    <source>
        <dbReference type="SAM" id="MobiDB-lite"/>
    </source>
</evidence>
<dbReference type="Gene3D" id="6.10.140.530">
    <property type="match status" value="4"/>
</dbReference>
<protein>
    <recommendedName>
        <fullName evidence="5">Helicase ATP-binding domain-containing protein</fullName>
    </recommendedName>
</protein>
<reference evidence="4" key="1">
    <citation type="journal article" date="2020" name="Nature">
        <title>Giant virus diversity and host interactions through global metagenomics.</title>
        <authorList>
            <person name="Schulz F."/>
            <person name="Roux S."/>
            <person name="Paez-Espino D."/>
            <person name="Jungbluth S."/>
            <person name="Walsh D.A."/>
            <person name="Denef V.J."/>
            <person name="McMahon K.D."/>
            <person name="Konstantinidis K.T."/>
            <person name="Eloe-Fadrosh E.A."/>
            <person name="Kyrpides N.C."/>
            <person name="Woyke T."/>
        </authorList>
    </citation>
    <scope>NUCLEOTIDE SEQUENCE</scope>
    <source>
        <strain evidence="4">GVMAG-M-3300027804-47</strain>
    </source>
</reference>
<dbReference type="Gene3D" id="3.40.50.300">
    <property type="entry name" value="P-loop containing nucleotide triphosphate hydrolases"/>
    <property type="match status" value="2"/>
</dbReference>
<feature type="region of interest" description="Disordered" evidence="1">
    <location>
        <begin position="351"/>
        <end position="375"/>
    </location>
</feature>
<dbReference type="PROSITE" id="PS51192">
    <property type="entry name" value="HELICASE_ATP_BIND_1"/>
    <property type="match status" value="1"/>
</dbReference>
<dbReference type="SMART" id="SM00487">
    <property type="entry name" value="DEXDc"/>
    <property type="match status" value="1"/>
</dbReference>
<evidence type="ECO:0000259" key="3">
    <source>
        <dbReference type="PROSITE" id="PS51194"/>
    </source>
</evidence>
<name>A0A6C0LGB8_9ZZZZ</name>
<dbReference type="Pfam" id="PF03457">
    <property type="entry name" value="HA"/>
    <property type="match status" value="2"/>
</dbReference>
<evidence type="ECO:0000259" key="2">
    <source>
        <dbReference type="PROSITE" id="PS51192"/>
    </source>
</evidence>
<dbReference type="SUPFAM" id="SSF52540">
    <property type="entry name" value="P-loop containing nucleoside triphosphate hydrolases"/>
    <property type="match status" value="1"/>
</dbReference>
<dbReference type="EMBL" id="MN740480">
    <property type="protein sequence ID" value="QHU29045.1"/>
    <property type="molecule type" value="Genomic_DNA"/>
</dbReference>
<evidence type="ECO:0000313" key="4">
    <source>
        <dbReference type="EMBL" id="QHU29045.1"/>
    </source>
</evidence>
<dbReference type="InterPro" id="IPR014001">
    <property type="entry name" value="Helicase_ATP-bd"/>
</dbReference>
<dbReference type="AlphaFoldDB" id="A0A6C0LGB8"/>
<feature type="domain" description="Helicase C-terminal" evidence="3">
    <location>
        <begin position="424"/>
        <end position="597"/>
    </location>
</feature>
<sequence length="1139" mass="135904">MSNQEKGLLYEKYVKDFIIRTQCKNAYLWNECPETILIDNKLIHSHNTLRLLRKDAKEGHVHSHKDIGIDIIQIENDKCSMVQCKNGYHNGLCVDDIAGIMMRSAFIRNINTFIYYTNCLSRNILYTSGISPYVSHIDCSNNSNIDELVKVSNDSQIYFVKLPYENTNIEIDIVPEIVAYSYQIEAVNTFTEYYKTKNRGILSLPCGCGKTFTSYLISNTYKQVIILSPLREFASQNLNKFIEYGYDKKNTRLVDSDGDRDIDSIKKFIQSNDRFVISCTYDSMDLLSECLELFNDALFIIDEFHNLSKANISSEDNNIYKLLISKHRILYMSATPRIYDIEYDDETVDVDTEVDNDYDENDEETDEDDDTDVDDETVDTEYLFGDVVYQMTFTDAITNKYITDYKIWLPSIHENNEELDKELSIYEIDNEIKNRCKFLYSCIANNGTRKSIVYCRDTEDMKAMMECMKTLNEFYIMDIEMNSISCEDNEKKRKRVLKSFSNGDDKIQLLFNIRILNECIDIPACDSVYISYPPKNKITTIQRISRSTRIDRNNPYKVANVYIWCEEYDDMLETLSSIKEYDIMFKDKVKVSAVDFYNNKDEKELEMIENDKILLSNCIIGVKEFKVISWEEKLATVEEYIKEYGRLPTHKLRNWLYAQRIDYNINRGKMKQKHIRLLWEIFIEKYNPFISSQDKWILKLEKADNYLNINDKIPLRDSQDIYIKGLGIWIARQKDIYKKNIQIMKDENIRALWETFISKYNHLFMDNDEYWKNKLNQLEQYINQNGKLPSPHAEELVEKTLGNWVGTQKRNYKKQIDSNIIMTKENIRALWEQFVNKHFNLFINDEDKWVYKLKQIQQYILENGILPTQNNDNEDTDKMALWICRQKKNYTKYSQIMKNENIRRKWECFVNENEDLLKSEQERWNEKLDIIKEYIKTFNKLPPITNNDENVKKLGKWISHQKDNYSKNKGIMKVDSSIREKWKQFENENYELFKSNEEVWDIRYNALLQFVEQYDKLPSPTAKEHTEKTLGYWVANQKKNYKTKIGLMNEETLIRKEWKELITKYDYLFKSNQELWTDNKIKLEEYIQKYNKLPPIRVKLGRWVSHQKQHYKKKGNNIIENEDTRKKWGDFISKYPHLF</sequence>
<dbReference type="InterPro" id="IPR001650">
    <property type="entry name" value="Helicase_C-like"/>
</dbReference>
<dbReference type="PANTHER" id="PTHR33418:SF1">
    <property type="entry name" value="HELICASE-ASSOCIATED DOMAIN-CONTAINING PROTEIN"/>
    <property type="match status" value="1"/>
</dbReference>
<proteinExistence type="predicted"/>
<dbReference type="PANTHER" id="PTHR33418">
    <property type="entry name" value="HELICASE-ASSOCIATED"/>
    <property type="match status" value="1"/>
</dbReference>
<dbReference type="InterPro" id="IPR005114">
    <property type="entry name" value="Helicase_assoc"/>
</dbReference>
<dbReference type="InterPro" id="IPR006935">
    <property type="entry name" value="Helicase/UvrB_N"/>
</dbReference>
<dbReference type="GO" id="GO:0016787">
    <property type="term" value="F:hydrolase activity"/>
    <property type="evidence" value="ECO:0007669"/>
    <property type="project" value="InterPro"/>
</dbReference>
<accession>A0A6C0LGB8</accession>
<dbReference type="InterPro" id="IPR027417">
    <property type="entry name" value="P-loop_NTPase"/>
</dbReference>
<dbReference type="PROSITE" id="PS51194">
    <property type="entry name" value="HELICASE_CTER"/>
    <property type="match status" value="1"/>
</dbReference>
<dbReference type="Pfam" id="PF04851">
    <property type="entry name" value="ResIII"/>
    <property type="match status" value="1"/>
</dbReference>
<evidence type="ECO:0008006" key="5">
    <source>
        <dbReference type="Google" id="ProtNLM"/>
    </source>
</evidence>
<dbReference type="Pfam" id="PF00271">
    <property type="entry name" value="Helicase_C"/>
    <property type="match status" value="1"/>
</dbReference>
<feature type="domain" description="Helicase ATP-binding" evidence="2">
    <location>
        <begin position="191"/>
        <end position="354"/>
    </location>
</feature>
<organism evidence="4">
    <name type="scientific">viral metagenome</name>
    <dbReference type="NCBI Taxonomy" id="1070528"/>
    <lineage>
        <taxon>unclassified sequences</taxon>
        <taxon>metagenomes</taxon>
        <taxon>organismal metagenomes</taxon>
    </lineage>
</organism>
<dbReference type="GO" id="GO:0005524">
    <property type="term" value="F:ATP binding"/>
    <property type="evidence" value="ECO:0007669"/>
    <property type="project" value="InterPro"/>
</dbReference>